<gene>
    <name evidence="2" type="ORF">HNQ94_001624</name>
</gene>
<keyword evidence="3" id="KW-1185">Reference proteome</keyword>
<keyword evidence="1" id="KW-1133">Transmembrane helix</keyword>
<feature type="transmembrane region" description="Helical" evidence="1">
    <location>
        <begin position="39"/>
        <end position="58"/>
    </location>
</feature>
<proteinExistence type="predicted"/>
<dbReference type="EMBL" id="JACHGH010000004">
    <property type="protein sequence ID" value="MBB6453176.1"/>
    <property type="molecule type" value="Genomic_DNA"/>
</dbReference>
<dbReference type="Proteomes" id="UP000581688">
    <property type="component" value="Unassembled WGS sequence"/>
</dbReference>
<name>A0A841Q442_9BACI</name>
<reference evidence="2 3" key="1">
    <citation type="submission" date="2020-08" db="EMBL/GenBank/DDBJ databases">
        <title>Genomic Encyclopedia of Type Strains, Phase IV (KMG-IV): sequencing the most valuable type-strain genomes for metagenomic binning, comparative biology and taxonomic classification.</title>
        <authorList>
            <person name="Goeker M."/>
        </authorList>
    </citation>
    <scope>NUCLEOTIDE SEQUENCE [LARGE SCALE GENOMIC DNA]</scope>
    <source>
        <strain evidence="2 3">DSM 19612</strain>
    </source>
</reference>
<keyword evidence="1" id="KW-0812">Transmembrane</keyword>
<evidence type="ECO:0000313" key="2">
    <source>
        <dbReference type="EMBL" id="MBB6453176.1"/>
    </source>
</evidence>
<evidence type="ECO:0000256" key="1">
    <source>
        <dbReference type="SAM" id="Phobius"/>
    </source>
</evidence>
<evidence type="ECO:0000313" key="3">
    <source>
        <dbReference type="Proteomes" id="UP000581688"/>
    </source>
</evidence>
<dbReference type="AlphaFoldDB" id="A0A841Q442"/>
<accession>A0A841Q442</accession>
<comment type="caution">
    <text evidence="2">The sequence shown here is derived from an EMBL/GenBank/DDBJ whole genome shotgun (WGS) entry which is preliminary data.</text>
</comment>
<sequence>MLIVLGIAFGFFILVLVLADKFTPMSNMLSSFKKGTYEKLLIGLSIASILLISLGIYFKLTYQPPFLDVTVEDKNYTIFGDIGEFGYFADSLIYQNIETNIWLVSWHELTNNQIQLLLEYPSGKEEIWEPQITKVDTTLLQIPNYDQSKITGLYQLSSFSFNEEGNIRVSILKQEKIVGDFILKVKSDD</sequence>
<dbReference type="RefSeq" id="WP_174495715.1">
    <property type="nucleotide sequence ID" value="NZ_CADDWK010000004.1"/>
</dbReference>
<keyword evidence="1" id="KW-0472">Membrane</keyword>
<organism evidence="2 3">
    <name type="scientific">Salirhabdus euzebyi</name>
    <dbReference type="NCBI Taxonomy" id="394506"/>
    <lineage>
        <taxon>Bacteria</taxon>
        <taxon>Bacillati</taxon>
        <taxon>Bacillota</taxon>
        <taxon>Bacilli</taxon>
        <taxon>Bacillales</taxon>
        <taxon>Bacillaceae</taxon>
        <taxon>Salirhabdus</taxon>
    </lineage>
</organism>
<protein>
    <submittedName>
        <fullName evidence="2">Uncharacterized protein</fullName>
    </submittedName>
</protein>